<protein>
    <submittedName>
        <fullName evidence="1">Uncharacterized protein</fullName>
    </submittedName>
</protein>
<organism evidence="1 2">
    <name type="scientific">Schistosoma japonicum</name>
    <name type="common">Blood fluke</name>
    <dbReference type="NCBI Taxonomy" id="6182"/>
    <lineage>
        <taxon>Eukaryota</taxon>
        <taxon>Metazoa</taxon>
        <taxon>Spiralia</taxon>
        <taxon>Lophotrochozoa</taxon>
        <taxon>Platyhelminthes</taxon>
        <taxon>Trematoda</taxon>
        <taxon>Digenea</taxon>
        <taxon>Strigeidida</taxon>
        <taxon>Schistosomatoidea</taxon>
        <taxon>Schistosomatidae</taxon>
        <taxon>Schistosoma</taxon>
    </lineage>
</organism>
<name>A0A4Z2CVT7_SCHJA</name>
<evidence type="ECO:0000313" key="2">
    <source>
        <dbReference type="Proteomes" id="UP000311919"/>
    </source>
</evidence>
<comment type="caution">
    <text evidence="1">The sequence shown here is derived from an EMBL/GenBank/DDBJ whole genome shotgun (WGS) entry which is preliminary data.</text>
</comment>
<proteinExistence type="predicted"/>
<dbReference type="AlphaFoldDB" id="A0A4Z2CVT7"/>
<sequence>MDEQVNVEEPELISYDTNKGRWAQLRTTINANATILVLKEETFSALVNVSSDALRLCKHNMRCKRIKVSATLVTLVCFMHSNEENSGYD</sequence>
<evidence type="ECO:0000313" key="1">
    <source>
        <dbReference type="EMBL" id="TNN08367.1"/>
    </source>
</evidence>
<keyword evidence="2" id="KW-1185">Reference proteome</keyword>
<dbReference type="Proteomes" id="UP000311919">
    <property type="component" value="Unassembled WGS sequence"/>
</dbReference>
<dbReference type="EMBL" id="SKCS01000410">
    <property type="protein sequence ID" value="TNN08367.1"/>
    <property type="molecule type" value="Genomic_DNA"/>
</dbReference>
<reference evidence="1 2" key="1">
    <citation type="submission" date="2019-03" db="EMBL/GenBank/DDBJ databases">
        <title>An improved genome assembly of the fluke Schistosoma japonicum.</title>
        <authorList>
            <person name="Hu W."/>
            <person name="Luo F."/>
            <person name="Yin M."/>
            <person name="Mo X."/>
            <person name="Sun C."/>
            <person name="Wu Q."/>
            <person name="Zhu B."/>
            <person name="Xiang M."/>
            <person name="Wang J."/>
            <person name="Wang Y."/>
            <person name="Zhang T."/>
            <person name="Xu B."/>
            <person name="Zheng H."/>
            <person name="Feng Z."/>
        </authorList>
    </citation>
    <scope>NUCLEOTIDE SEQUENCE [LARGE SCALE GENOMIC DNA]</scope>
    <source>
        <strain evidence="1">HuSjv2</strain>
        <tissue evidence="1">Worms</tissue>
    </source>
</reference>
<gene>
    <name evidence="1" type="ORF">EWB00_007123</name>
</gene>
<accession>A0A4Z2CVT7</accession>